<accession>M8BVH0</accession>
<protein>
    <submittedName>
        <fullName evidence="1">Uncharacterized protein</fullName>
    </submittedName>
</protein>
<dbReference type="AlphaFoldDB" id="M8BVH0"/>
<dbReference type="EnsemblPlants" id="EMT25964">
    <property type="protein sequence ID" value="EMT25964"/>
    <property type="gene ID" value="F775_24240"/>
</dbReference>
<sequence length="77" mass="9109">MLRFCRFLLSIVVLSRSSSEMAFGQFMETVLTIFLLRQLTIIYGFCTVLQLTQSRPLLRKRNFISLSKDWLIYFGSY</sequence>
<reference evidence="1" key="1">
    <citation type="submission" date="2015-06" db="UniProtKB">
        <authorList>
            <consortium name="EnsemblPlants"/>
        </authorList>
    </citation>
    <scope>IDENTIFICATION</scope>
</reference>
<name>M8BVH0_AEGTA</name>
<evidence type="ECO:0000313" key="1">
    <source>
        <dbReference type="EnsemblPlants" id="EMT25964"/>
    </source>
</evidence>
<proteinExistence type="predicted"/>
<organism evidence="1">
    <name type="scientific">Aegilops tauschii</name>
    <name type="common">Tausch's goatgrass</name>
    <name type="synonym">Aegilops squarrosa</name>
    <dbReference type="NCBI Taxonomy" id="37682"/>
    <lineage>
        <taxon>Eukaryota</taxon>
        <taxon>Viridiplantae</taxon>
        <taxon>Streptophyta</taxon>
        <taxon>Embryophyta</taxon>
        <taxon>Tracheophyta</taxon>
        <taxon>Spermatophyta</taxon>
        <taxon>Magnoliopsida</taxon>
        <taxon>Liliopsida</taxon>
        <taxon>Poales</taxon>
        <taxon>Poaceae</taxon>
        <taxon>BOP clade</taxon>
        <taxon>Pooideae</taxon>
        <taxon>Triticodae</taxon>
        <taxon>Triticeae</taxon>
        <taxon>Triticinae</taxon>
        <taxon>Aegilops</taxon>
    </lineage>
</organism>